<evidence type="ECO:0000256" key="8">
    <source>
        <dbReference type="ARBA" id="ARBA00031155"/>
    </source>
</evidence>
<evidence type="ECO:0000256" key="4">
    <source>
        <dbReference type="ARBA" id="ARBA00022630"/>
    </source>
</evidence>
<protein>
    <recommendedName>
        <fullName evidence="8">Propionate 3-nitronate monooxygenase</fullName>
    </recommendedName>
</protein>
<sequence length="337" mass="34311">MTSLRERLGLSLPLVLAPMAGGVSTPALVAAVSEVGGLGSLGAAYLTPEQVRQAGTEIQRLTSRPWAINLFAPQPVPQITLPQVQAAAAELVPFHAELGLPAPALPETPEPDFAEQFAAALACRPAALSFTFGRLGAAHLAELRGRGILSIGTATGLEEIRQLTADGVDAVVVQGGAAGGHRGGWAHDEQAGTLALVRAARAVTHLPLLAAGGLMTRDDVAAALAAGAELAQCGTAFLLADEAGISAPYRAALARGGETVLTRAFSGRPARGLKNAVTEGVAYPLPYPYQNALTRAMRAAAAQAGRAEFLSLWAGTGVGQVRPGPAAELARQLTAGL</sequence>
<dbReference type="Gene3D" id="3.20.20.70">
    <property type="entry name" value="Aldolase class I"/>
    <property type="match status" value="1"/>
</dbReference>
<comment type="cofactor">
    <cofactor evidence="1">
        <name>FMN</name>
        <dbReference type="ChEBI" id="CHEBI:58210"/>
    </cofactor>
</comment>
<dbReference type="EMBL" id="CP031158">
    <property type="protein sequence ID" value="AXG98243.1"/>
    <property type="molecule type" value="Genomic_DNA"/>
</dbReference>
<dbReference type="PANTHER" id="PTHR42747:SF3">
    <property type="entry name" value="NITRONATE MONOOXYGENASE-RELATED"/>
    <property type="match status" value="1"/>
</dbReference>
<evidence type="ECO:0000313" key="11">
    <source>
        <dbReference type="Proteomes" id="UP000253744"/>
    </source>
</evidence>
<dbReference type="Pfam" id="PF03060">
    <property type="entry name" value="NMO"/>
    <property type="match status" value="1"/>
</dbReference>
<evidence type="ECO:0000256" key="7">
    <source>
        <dbReference type="ARBA" id="ARBA00023033"/>
    </source>
</evidence>
<dbReference type="GO" id="GO:0009636">
    <property type="term" value="P:response to toxic substance"/>
    <property type="evidence" value="ECO:0007669"/>
    <property type="project" value="UniProtKB-KW"/>
</dbReference>
<evidence type="ECO:0000256" key="3">
    <source>
        <dbReference type="ARBA" id="ARBA00022575"/>
    </source>
</evidence>
<comment type="similarity">
    <text evidence="2">Belongs to the nitronate monooxygenase family. NMO class I subfamily.</text>
</comment>
<dbReference type="Proteomes" id="UP000253744">
    <property type="component" value="Chromosome"/>
</dbReference>
<keyword evidence="6" id="KW-0560">Oxidoreductase</keyword>
<keyword evidence="7 10" id="KW-0503">Monooxygenase</keyword>
<evidence type="ECO:0000256" key="1">
    <source>
        <dbReference type="ARBA" id="ARBA00001917"/>
    </source>
</evidence>
<dbReference type="RefSeq" id="WP_114671293.1">
    <property type="nucleotide sequence ID" value="NZ_CP031158.1"/>
</dbReference>
<reference evidence="10 11" key="1">
    <citation type="submission" date="2018-07" db="EMBL/GenBank/DDBJ databases">
        <title>Complete Genome and Methylome Analysis of Deinococcus wulumuqiensis NEB 479.</title>
        <authorList>
            <person name="Fomenkov A."/>
            <person name="Luyten Y."/>
            <person name="Vincze T."/>
            <person name="Anton B.P."/>
            <person name="Clark T."/>
            <person name="Roberts R.J."/>
            <person name="Morgan R.D."/>
        </authorList>
    </citation>
    <scope>NUCLEOTIDE SEQUENCE [LARGE SCALE GENOMIC DNA]</scope>
    <source>
        <strain evidence="10 11">NEB 479</strain>
    </source>
</reference>
<keyword evidence="3" id="KW-0216">Detoxification</keyword>
<dbReference type="KEGG" id="dwu:DVJ83_02690"/>
<dbReference type="InterPro" id="IPR013785">
    <property type="entry name" value="Aldolase_TIM"/>
</dbReference>
<dbReference type="SUPFAM" id="SSF51412">
    <property type="entry name" value="Inosine monophosphate dehydrogenase (IMPDH)"/>
    <property type="match status" value="1"/>
</dbReference>
<gene>
    <name evidence="10" type="ORF">DVJ83_02690</name>
</gene>
<dbReference type="AlphaFoldDB" id="A0A345IEX1"/>
<evidence type="ECO:0000256" key="5">
    <source>
        <dbReference type="ARBA" id="ARBA00022643"/>
    </source>
</evidence>
<dbReference type="CDD" id="cd04730">
    <property type="entry name" value="NPD_like"/>
    <property type="match status" value="1"/>
</dbReference>
<name>A0A345IEX1_9DEIO</name>
<comment type="catalytic activity">
    <reaction evidence="9">
        <text>3 propionate 3-nitronate + 3 O2 + H2O = 3 3-oxopropanoate + 2 nitrate + nitrite + H2O2 + 3 H(+)</text>
        <dbReference type="Rhea" id="RHEA:57332"/>
        <dbReference type="ChEBI" id="CHEBI:15377"/>
        <dbReference type="ChEBI" id="CHEBI:15378"/>
        <dbReference type="ChEBI" id="CHEBI:15379"/>
        <dbReference type="ChEBI" id="CHEBI:16240"/>
        <dbReference type="ChEBI" id="CHEBI:16301"/>
        <dbReference type="ChEBI" id="CHEBI:17632"/>
        <dbReference type="ChEBI" id="CHEBI:33190"/>
        <dbReference type="ChEBI" id="CHEBI:136067"/>
    </reaction>
</comment>
<organism evidence="10 11">
    <name type="scientific">Deinococcus wulumuqiensis</name>
    <dbReference type="NCBI Taxonomy" id="980427"/>
    <lineage>
        <taxon>Bacteria</taxon>
        <taxon>Thermotogati</taxon>
        <taxon>Deinococcota</taxon>
        <taxon>Deinococci</taxon>
        <taxon>Deinococcales</taxon>
        <taxon>Deinococcaceae</taxon>
        <taxon>Deinococcus</taxon>
    </lineage>
</organism>
<keyword evidence="4" id="KW-0285">Flavoprotein</keyword>
<evidence type="ECO:0000256" key="2">
    <source>
        <dbReference type="ARBA" id="ARBA00009881"/>
    </source>
</evidence>
<evidence type="ECO:0000256" key="6">
    <source>
        <dbReference type="ARBA" id="ARBA00023002"/>
    </source>
</evidence>
<dbReference type="InterPro" id="IPR004136">
    <property type="entry name" value="NMO"/>
</dbReference>
<dbReference type="GO" id="GO:0018580">
    <property type="term" value="F:nitronate monooxygenase activity"/>
    <property type="evidence" value="ECO:0007669"/>
    <property type="project" value="InterPro"/>
</dbReference>
<dbReference type="PANTHER" id="PTHR42747">
    <property type="entry name" value="NITRONATE MONOOXYGENASE-RELATED"/>
    <property type="match status" value="1"/>
</dbReference>
<accession>A0A345IEX1</accession>
<evidence type="ECO:0000313" key="10">
    <source>
        <dbReference type="EMBL" id="AXG98243.1"/>
    </source>
</evidence>
<keyword evidence="5" id="KW-0288">FMN</keyword>
<proteinExistence type="inferred from homology"/>
<dbReference type="STRING" id="1288484.GCA_000348665_00439"/>
<evidence type="ECO:0000256" key="9">
    <source>
        <dbReference type="ARBA" id="ARBA00049401"/>
    </source>
</evidence>